<name>A0A060S9L7_PYCCI</name>
<feature type="compositionally biased region" description="Low complexity" evidence="1">
    <location>
        <begin position="708"/>
        <end position="738"/>
    </location>
</feature>
<feature type="region of interest" description="Disordered" evidence="1">
    <location>
        <begin position="697"/>
        <end position="792"/>
    </location>
</feature>
<feature type="compositionally biased region" description="Basic and acidic residues" evidence="1">
    <location>
        <begin position="596"/>
        <end position="611"/>
    </location>
</feature>
<dbReference type="HOGENOM" id="CLU_342933_0_0_1"/>
<protein>
    <submittedName>
        <fullName evidence="2">Uncharacterized protein</fullName>
    </submittedName>
</protein>
<keyword evidence="3" id="KW-1185">Reference proteome</keyword>
<dbReference type="EMBL" id="CCBP010000095">
    <property type="protein sequence ID" value="CDO70911.1"/>
    <property type="molecule type" value="Genomic_DNA"/>
</dbReference>
<organism evidence="2 3">
    <name type="scientific">Pycnoporus cinnabarinus</name>
    <name type="common">Cinnabar-red polypore</name>
    <name type="synonym">Trametes cinnabarina</name>
    <dbReference type="NCBI Taxonomy" id="5643"/>
    <lineage>
        <taxon>Eukaryota</taxon>
        <taxon>Fungi</taxon>
        <taxon>Dikarya</taxon>
        <taxon>Basidiomycota</taxon>
        <taxon>Agaricomycotina</taxon>
        <taxon>Agaricomycetes</taxon>
        <taxon>Polyporales</taxon>
        <taxon>Polyporaceae</taxon>
        <taxon>Trametes</taxon>
    </lineage>
</organism>
<feature type="region of interest" description="Disordered" evidence="1">
    <location>
        <begin position="138"/>
        <end position="159"/>
    </location>
</feature>
<feature type="compositionally biased region" description="Polar residues" evidence="1">
    <location>
        <begin position="50"/>
        <end position="66"/>
    </location>
</feature>
<feature type="region of interest" description="Disordered" evidence="1">
    <location>
        <begin position="221"/>
        <end position="244"/>
    </location>
</feature>
<feature type="compositionally biased region" description="Polar residues" evidence="1">
    <location>
        <begin position="105"/>
        <end position="120"/>
    </location>
</feature>
<dbReference type="OMA" id="WESMFRM"/>
<comment type="caution">
    <text evidence="2">The sequence shown here is derived from an EMBL/GenBank/DDBJ whole genome shotgun (WGS) entry which is preliminary data.</text>
</comment>
<feature type="region of interest" description="Disordered" evidence="1">
    <location>
        <begin position="596"/>
        <end position="615"/>
    </location>
</feature>
<sequence>MEAEFEETQQQIRHSTELIQSAFEGLTALHIRITTAALIRAQNRAFPGPSGTQSDQPERSTNTGRNSMDPGHDAILLSSTNSNESSASAAQPNQTSPRRPRISDTALSNLHTEILQSTESVRQRASELEELRRIIGQHNQERHRQEAQPAAQDTPSRSPFLTASTAVSTWDRPISVLASSLPASSRRLLLESSFRQRNMDDSATSLGAMVSARTASIPAAAISNSSPAQRSSNNSLSSFPSRSDVTIASSSSSVPAAARAFDSPISPGLVARLTRLAQEIQRDISRISQQSETLMAWINENRARLDIDPSLLNTNNASGAAAASRDSTSRASPSALPPLESLASNPSPRTPPGAPRVRASSDWRQATAVSAHPMSIRPPPPRSSDLFRAEIRRRGPTVPMSTISLPSEESDGPPARRARLEPPSASSVQAAPGSLGADPELLDAVSRVRGALVRARYRRTAEEADREEEPVDTRTYRVRRRLNADGDEEVMRVPFRRDSALRTSAWRGVQDDSGLGPVTGTPSLSRRADPPADGAARDRRRTRRSLLLADEEQSDDTEWVGAVRRLDALAREAREAEGRIERQDAPGWDLLQALTRDDSRSSARPAGDEAASRSPVNLGSWWRSRALALTSSNPPLRTLSGSTSTLPPPPSFGRPLSLLSTTQTAPGSLWNDSNVRVRLHAAAARLDEDVRSLEAARERAQSLMGQPQRLTQSSSVSSSSSSSTAQAQLQTQAQAATRSARRPQSRFWPFDYRDAMSPSPPLDLDRDGRPIRAQCGPDAGAEGEPERVMWGSPRPFCPSLLPLPAVRECRDDRHLQGGDWEKMAGG</sequence>
<dbReference type="Proteomes" id="UP000029665">
    <property type="component" value="Unassembled WGS sequence"/>
</dbReference>
<feature type="compositionally biased region" description="Low complexity" evidence="1">
    <location>
        <begin position="634"/>
        <end position="645"/>
    </location>
</feature>
<feature type="region of interest" description="Disordered" evidence="1">
    <location>
        <begin position="316"/>
        <end position="438"/>
    </location>
</feature>
<feature type="region of interest" description="Disordered" evidence="1">
    <location>
        <begin position="506"/>
        <end position="552"/>
    </location>
</feature>
<proteinExistence type="predicted"/>
<evidence type="ECO:0000313" key="3">
    <source>
        <dbReference type="Proteomes" id="UP000029665"/>
    </source>
</evidence>
<feature type="region of interest" description="Disordered" evidence="1">
    <location>
        <begin position="632"/>
        <end position="655"/>
    </location>
</feature>
<dbReference type="OrthoDB" id="2753771at2759"/>
<accession>A0A060S9L7</accession>
<feature type="compositionally biased region" description="Low complexity" evidence="1">
    <location>
        <begin position="316"/>
        <end position="334"/>
    </location>
</feature>
<reference evidence="2" key="1">
    <citation type="submission" date="2014-01" db="EMBL/GenBank/DDBJ databases">
        <title>The genome of the white-rot fungus Pycnoporus cinnabarinus: a basidiomycete model with a versatile arsenal for lignocellulosic biomass breakdown.</title>
        <authorList>
            <person name="Levasseur A."/>
            <person name="Lomascolo A."/>
            <person name="Ruiz-Duenas F.J."/>
            <person name="Uzan E."/>
            <person name="Piumi F."/>
            <person name="Kues U."/>
            <person name="Ram A.F.J."/>
            <person name="Murat C."/>
            <person name="Haon M."/>
            <person name="Benoit I."/>
            <person name="Arfi Y."/>
            <person name="Chevret D."/>
            <person name="Drula E."/>
            <person name="Kwon M.J."/>
            <person name="Gouret P."/>
            <person name="Lesage-Meessen L."/>
            <person name="Lombard V."/>
            <person name="Mariette J."/>
            <person name="Noirot C."/>
            <person name="Park J."/>
            <person name="Patyshakuliyeva A."/>
            <person name="Wieneger R.A.B."/>
            <person name="Wosten H.A.B."/>
            <person name="Martin F."/>
            <person name="Coutinho P.M."/>
            <person name="de Vries R."/>
            <person name="Martinez A.T."/>
            <person name="Klopp C."/>
            <person name="Pontarotti P."/>
            <person name="Henrissat B."/>
            <person name="Record E."/>
        </authorList>
    </citation>
    <scope>NUCLEOTIDE SEQUENCE [LARGE SCALE GENOMIC DNA]</scope>
    <source>
        <strain evidence="2">BRFM137</strain>
    </source>
</reference>
<evidence type="ECO:0000313" key="2">
    <source>
        <dbReference type="EMBL" id="CDO70911.1"/>
    </source>
</evidence>
<gene>
    <name evidence="2" type="ORF">BN946_scf184829.g19</name>
</gene>
<dbReference type="AlphaFoldDB" id="A0A060S9L7"/>
<feature type="compositionally biased region" description="Low complexity" evidence="1">
    <location>
        <begin position="78"/>
        <end position="90"/>
    </location>
</feature>
<feature type="region of interest" description="Disordered" evidence="1">
    <location>
        <begin position="45"/>
        <end position="121"/>
    </location>
</feature>
<evidence type="ECO:0000256" key="1">
    <source>
        <dbReference type="SAM" id="MobiDB-lite"/>
    </source>
</evidence>